<dbReference type="RefSeq" id="WP_022922999.1">
    <property type="nucleotide sequence ID" value="NZ_BMLB01000001.1"/>
</dbReference>
<evidence type="ECO:0000313" key="2">
    <source>
        <dbReference type="Proteomes" id="UP000662111"/>
    </source>
</evidence>
<keyword evidence="2" id="KW-1185">Reference proteome</keyword>
<accession>A0ABQ2F4D7</accession>
<organism evidence="1 2">
    <name type="scientific">Ornithinimicrobium pekingense</name>
    <dbReference type="NCBI Taxonomy" id="384677"/>
    <lineage>
        <taxon>Bacteria</taxon>
        <taxon>Bacillati</taxon>
        <taxon>Actinomycetota</taxon>
        <taxon>Actinomycetes</taxon>
        <taxon>Micrococcales</taxon>
        <taxon>Ornithinimicrobiaceae</taxon>
        <taxon>Ornithinimicrobium</taxon>
    </lineage>
</organism>
<evidence type="ECO:0000313" key="1">
    <source>
        <dbReference type="EMBL" id="GGK60943.1"/>
    </source>
</evidence>
<dbReference type="Proteomes" id="UP000662111">
    <property type="component" value="Unassembled WGS sequence"/>
</dbReference>
<evidence type="ECO:0008006" key="3">
    <source>
        <dbReference type="Google" id="ProtNLM"/>
    </source>
</evidence>
<name>A0ABQ2F4D7_9MICO</name>
<protein>
    <recommendedName>
        <fullName evidence="3">GyrI-like small molecule binding domain-containing protein</fullName>
    </recommendedName>
</protein>
<reference evidence="2" key="1">
    <citation type="journal article" date="2019" name="Int. J. Syst. Evol. Microbiol.">
        <title>The Global Catalogue of Microorganisms (GCM) 10K type strain sequencing project: providing services to taxonomists for standard genome sequencing and annotation.</title>
        <authorList>
            <consortium name="The Broad Institute Genomics Platform"/>
            <consortium name="The Broad Institute Genome Sequencing Center for Infectious Disease"/>
            <person name="Wu L."/>
            <person name="Ma J."/>
        </authorList>
    </citation>
    <scope>NUCLEOTIDE SEQUENCE [LARGE SCALE GENOMIC DNA]</scope>
    <source>
        <strain evidence="2">CGMCC 1.5362</strain>
    </source>
</reference>
<gene>
    <name evidence="1" type="ORF">GCM10011509_06540</name>
</gene>
<comment type="caution">
    <text evidence="1">The sequence shown here is derived from an EMBL/GenBank/DDBJ whole genome shotgun (WGS) entry which is preliminary data.</text>
</comment>
<proteinExistence type="predicted"/>
<sequence length="55" mass="5891">MVGFGCDGPDEFLQSIFGGWQDDRAGGVGMDPEHQDVYAGGEPYTSTVRITVLPD</sequence>
<dbReference type="EMBL" id="BMLB01000001">
    <property type="protein sequence ID" value="GGK60943.1"/>
    <property type="molecule type" value="Genomic_DNA"/>
</dbReference>